<sequence>MNEGNTAFFYAAASGNVKIAQLMLKKDSNLAMIPGRQNVLPIHIAALLGHGKMVRWLYKETKNIAIDLVKAKPGLATEKDRKNETALHAFARKPRNDKPATPCSPWMKLC</sequence>
<dbReference type="AlphaFoldDB" id="A0A6A6N2Q2"/>
<organism evidence="1 2">
    <name type="scientific">Hevea brasiliensis</name>
    <name type="common">Para rubber tree</name>
    <name type="synonym">Siphonia brasiliensis</name>
    <dbReference type="NCBI Taxonomy" id="3981"/>
    <lineage>
        <taxon>Eukaryota</taxon>
        <taxon>Viridiplantae</taxon>
        <taxon>Streptophyta</taxon>
        <taxon>Embryophyta</taxon>
        <taxon>Tracheophyta</taxon>
        <taxon>Spermatophyta</taxon>
        <taxon>Magnoliopsida</taxon>
        <taxon>eudicotyledons</taxon>
        <taxon>Gunneridae</taxon>
        <taxon>Pentapetalae</taxon>
        <taxon>rosids</taxon>
        <taxon>fabids</taxon>
        <taxon>Malpighiales</taxon>
        <taxon>Euphorbiaceae</taxon>
        <taxon>Crotonoideae</taxon>
        <taxon>Micrandreae</taxon>
        <taxon>Hevea</taxon>
    </lineage>
</organism>
<dbReference type="Gene3D" id="1.25.40.20">
    <property type="entry name" value="Ankyrin repeat-containing domain"/>
    <property type="match status" value="1"/>
</dbReference>
<dbReference type="Pfam" id="PF12796">
    <property type="entry name" value="Ank_2"/>
    <property type="match status" value="1"/>
</dbReference>
<dbReference type="InterPro" id="IPR002110">
    <property type="entry name" value="Ankyrin_rpt"/>
</dbReference>
<evidence type="ECO:0000313" key="2">
    <source>
        <dbReference type="Proteomes" id="UP000467840"/>
    </source>
</evidence>
<reference evidence="1 2" key="1">
    <citation type="journal article" date="2020" name="Mol. Plant">
        <title>The Chromosome-Based Rubber Tree Genome Provides New Insights into Spurge Genome Evolution and Rubber Biosynthesis.</title>
        <authorList>
            <person name="Liu J."/>
            <person name="Shi C."/>
            <person name="Shi C.C."/>
            <person name="Li W."/>
            <person name="Zhang Q.J."/>
            <person name="Zhang Y."/>
            <person name="Li K."/>
            <person name="Lu H.F."/>
            <person name="Shi C."/>
            <person name="Zhu S.T."/>
            <person name="Xiao Z.Y."/>
            <person name="Nan H."/>
            <person name="Yue Y."/>
            <person name="Zhu X.G."/>
            <person name="Wu Y."/>
            <person name="Hong X.N."/>
            <person name="Fan G.Y."/>
            <person name="Tong Y."/>
            <person name="Zhang D."/>
            <person name="Mao C.L."/>
            <person name="Liu Y.L."/>
            <person name="Hao S.J."/>
            <person name="Liu W.Q."/>
            <person name="Lv M.Q."/>
            <person name="Zhang H.B."/>
            <person name="Liu Y."/>
            <person name="Hu-Tang G.R."/>
            <person name="Wang J.P."/>
            <person name="Wang J.H."/>
            <person name="Sun Y.H."/>
            <person name="Ni S.B."/>
            <person name="Chen W.B."/>
            <person name="Zhang X.C."/>
            <person name="Jiao Y.N."/>
            <person name="Eichler E.E."/>
            <person name="Li G.H."/>
            <person name="Liu X."/>
            <person name="Gao L.Z."/>
        </authorList>
    </citation>
    <scope>NUCLEOTIDE SEQUENCE [LARGE SCALE GENOMIC DNA]</scope>
    <source>
        <strain evidence="2">cv. GT1</strain>
        <tissue evidence="1">Leaf</tissue>
    </source>
</reference>
<name>A0A6A6N2Q2_HEVBR</name>
<protein>
    <submittedName>
        <fullName evidence="1">Uncharacterized protein</fullName>
    </submittedName>
</protein>
<dbReference type="PANTHER" id="PTHR24121">
    <property type="entry name" value="NO MECHANORECEPTOR POTENTIAL C, ISOFORM D-RELATED"/>
    <property type="match status" value="1"/>
</dbReference>
<dbReference type="Proteomes" id="UP000467840">
    <property type="component" value="Chromosome 10"/>
</dbReference>
<dbReference type="PANTHER" id="PTHR24121:SF21">
    <property type="entry name" value="ANKYRIN REPEAT FAMILY PROTEIN"/>
    <property type="match status" value="1"/>
</dbReference>
<dbReference type="SUPFAM" id="SSF48403">
    <property type="entry name" value="Ankyrin repeat"/>
    <property type="match status" value="1"/>
</dbReference>
<gene>
    <name evidence="1" type="ORF">GH714_027570</name>
</gene>
<keyword evidence="2" id="KW-1185">Reference proteome</keyword>
<dbReference type="SMART" id="SM00248">
    <property type="entry name" value="ANK"/>
    <property type="match status" value="2"/>
</dbReference>
<proteinExistence type="predicted"/>
<accession>A0A6A6N2Q2</accession>
<comment type="caution">
    <text evidence="1">The sequence shown here is derived from an EMBL/GenBank/DDBJ whole genome shotgun (WGS) entry which is preliminary data.</text>
</comment>
<dbReference type="InterPro" id="IPR036770">
    <property type="entry name" value="Ankyrin_rpt-contain_sf"/>
</dbReference>
<evidence type="ECO:0000313" key="1">
    <source>
        <dbReference type="EMBL" id="KAF2320462.1"/>
    </source>
</evidence>
<dbReference type="EMBL" id="JAAGAX010000003">
    <property type="protein sequence ID" value="KAF2320462.1"/>
    <property type="molecule type" value="Genomic_DNA"/>
</dbReference>